<keyword evidence="1" id="KW-0812">Transmembrane</keyword>
<protein>
    <submittedName>
        <fullName evidence="2">DUF2523 domain-containing protein</fullName>
    </submittedName>
</protein>
<keyword evidence="1" id="KW-1133">Transmembrane helix</keyword>
<evidence type="ECO:0000256" key="1">
    <source>
        <dbReference type="SAM" id="Phobius"/>
    </source>
</evidence>
<dbReference type="Proteomes" id="UP000832011">
    <property type="component" value="Chromosome"/>
</dbReference>
<dbReference type="RefSeq" id="WP_058355628.1">
    <property type="nucleotide sequence ID" value="NZ_CABKVG010000007.1"/>
</dbReference>
<sequence length="97" mass="10135">MPAVLAAVLALVARFLVTKLITAFGIAFVTGGISAYMLNNFKSIILTQINSMSPTIYSITMIAGLGEALSIIFGAIAFKIALTVGKKIFFGVTGYGV</sequence>
<feature type="transmembrane region" description="Helical" evidence="1">
    <location>
        <begin position="55"/>
        <end position="78"/>
    </location>
</feature>
<dbReference type="InterPro" id="IPR019670">
    <property type="entry name" value="DUF2523"/>
</dbReference>
<keyword evidence="1" id="KW-0472">Membrane</keyword>
<accession>A0ABY4E641</accession>
<dbReference type="Pfam" id="PF10734">
    <property type="entry name" value="DUF2523"/>
    <property type="match status" value="1"/>
</dbReference>
<name>A0ABY4E641_9NEIS</name>
<gene>
    <name evidence="2" type="ORF">LVJ82_02200</name>
</gene>
<dbReference type="EMBL" id="CP091511">
    <property type="protein sequence ID" value="UOO89823.1"/>
    <property type="molecule type" value="Genomic_DNA"/>
</dbReference>
<evidence type="ECO:0000313" key="3">
    <source>
        <dbReference type="Proteomes" id="UP000832011"/>
    </source>
</evidence>
<proteinExistence type="predicted"/>
<keyword evidence="3" id="KW-1185">Reference proteome</keyword>
<organism evidence="2 3">
    <name type="scientific">Vitreoscilla massiliensis</name>
    <dbReference type="NCBI Taxonomy" id="1689272"/>
    <lineage>
        <taxon>Bacteria</taxon>
        <taxon>Pseudomonadati</taxon>
        <taxon>Pseudomonadota</taxon>
        <taxon>Betaproteobacteria</taxon>
        <taxon>Neisseriales</taxon>
        <taxon>Neisseriaceae</taxon>
        <taxon>Vitreoscilla</taxon>
    </lineage>
</organism>
<reference evidence="2 3" key="1">
    <citation type="journal article" date="2022" name="Res Sq">
        <title>Evolution of multicellular longitudinally dividing oral cavity symbionts (Neisseriaceae).</title>
        <authorList>
            <person name="Nyongesa S."/>
            <person name="Weber P."/>
            <person name="Bernet E."/>
            <person name="Pullido F."/>
            <person name="Nieckarz M."/>
            <person name="Delaby M."/>
            <person name="Nieves C."/>
            <person name="Viehboeck T."/>
            <person name="Krause N."/>
            <person name="Rivera-Millot A."/>
            <person name="Nakamura A."/>
            <person name="Vischer N."/>
            <person name="VanNieuwenhze M."/>
            <person name="Brun Y."/>
            <person name="Cava F."/>
            <person name="Bulgheresi S."/>
            <person name="Veyrier F."/>
        </authorList>
    </citation>
    <scope>NUCLEOTIDE SEQUENCE [LARGE SCALE GENOMIC DNA]</scope>
    <source>
        <strain evidence="2 3">SN4</strain>
    </source>
</reference>
<evidence type="ECO:0000313" key="2">
    <source>
        <dbReference type="EMBL" id="UOO89823.1"/>
    </source>
</evidence>